<keyword evidence="6" id="KW-1185">Reference proteome</keyword>
<dbReference type="Proteomes" id="UP000320160">
    <property type="component" value="Unassembled WGS sequence"/>
</dbReference>
<dbReference type="PROSITE" id="PS51118">
    <property type="entry name" value="HTH_HXLR"/>
    <property type="match status" value="1"/>
</dbReference>
<comment type="caution">
    <text evidence="5">The sequence shown here is derived from an EMBL/GenBank/DDBJ whole genome shotgun (WGS) entry which is preliminary data.</text>
</comment>
<dbReference type="GO" id="GO:0003677">
    <property type="term" value="F:DNA binding"/>
    <property type="evidence" value="ECO:0007669"/>
    <property type="project" value="UniProtKB-KW"/>
</dbReference>
<dbReference type="InterPro" id="IPR002577">
    <property type="entry name" value="HTH_HxlR"/>
</dbReference>
<feature type="domain" description="HTH hxlR-type" evidence="4">
    <location>
        <begin position="14"/>
        <end position="111"/>
    </location>
</feature>
<dbReference type="RefSeq" id="WP_143776228.1">
    <property type="nucleotide sequence ID" value="NZ_VKKU01000001.1"/>
</dbReference>
<evidence type="ECO:0000256" key="3">
    <source>
        <dbReference type="ARBA" id="ARBA00023163"/>
    </source>
</evidence>
<dbReference type="PANTHER" id="PTHR33204">
    <property type="entry name" value="TRANSCRIPTIONAL REGULATOR, MARR FAMILY"/>
    <property type="match status" value="1"/>
</dbReference>
<protein>
    <submittedName>
        <fullName evidence="5">Helix-turn-helix transcriptional regulator</fullName>
    </submittedName>
</protein>
<evidence type="ECO:0000256" key="1">
    <source>
        <dbReference type="ARBA" id="ARBA00023015"/>
    </source>
</evidence>
<dbReference type="SUPFAM" id="SSF46785">
    <property type="entry name" value="Winged helix' DNA-binding domain"/>
    <property type="match status" value="1"/>
</dbReference>
<keyword evidence="2" id="KW-0238">DNA-binding</keyword>
<accession>A0A553WKW4</accession>
<dbReference type="InterPro" id="IPR036388">
    <property type="entry name" value="WH-like_DNA-bd_sf"/>
</dbReference>
<dbReference type="AlphaFoldDB" id="A0A553WKW4"/>
<dbReference type="Gene3D" id="1.10.10.10">
    <property type="entry name" value="Winged helix-like DNA-binding domain superfamily/Winged helix DNA-binding domain"/>
    <property type="match status" value="1"/>
</dbReference>
<keyword evidence="1" id="KW-0805">Transcription regulation</keyword>
<sequence>MGELRESLNDIIECGLPTALEAMGERWSFMILRAAFNGVRHFEEFLSEIGIARNILANRLTRLTESGILHRTPCPDDRRKVEYRLTEKGLDLLPTMIALRQWGEKWGTGIPSNPVLVDEQDRQPILPVTIRSHDDRVLRHMDLCWMNSSDIKPISFQDHNEDNNRVRKLSAI</sequence>
<evidence type="ECO:0000259" key="4">
    <source>
        <dbReference type="PROSITE" id="PS51118"/>
    </source>
</evidence>
<dbReference type="InterPro" id="IPR036390">
    <property type="entry name" value="WH_DNA-bd_sf"/>
</dbReference>
<dbReference type="PANTHER" id="PTHR33204:SF18">
    <property type="entry name" value="TRANSCRIPTIONAL REGULATORY PROTEIN"/>
    <property type="match status" value="1"/>
</dbReference>
<evidence type="ECO:0000313" key="5">
    <source>
        <dbReference type="EMBL" id="TSB05312.1"/>
    </source>
</evidence>
<evidence type="ECO:0000256" key="2">
    <source>
        <dbReference type="ARBA" id="ARBA00023125"/>
    </source>
</evidence>
<dbReference type="OrthoDB" id="9782219at2"/>
<evidence type="ECO:0000313" key="6">
    <source>
        <dbReference type="Proteomes" id="UP000320160"/>
    </source>
</evidence>
<keyword evidence="3" id="KW-0804">Transcription</keyword>
<dbReference type="EMBL" id="VKKU01000001">
    <property type="protein sequence ID" value="TSB05312.1"/>
    <property type="molecule type" value="Genomic_DNA"/>
</dbReference>
<dbReference type="Pfam" id="PF01638">
    <property type="entry name" value="HxlR"/>
    <property type="match status" value="1"/>
</dbReference>
<reference evidence="5 6" key="1">
    <citation type="submission" date="2019-07" db="EMBL/GenBank/DDBJ databases">
        <authorList>
            <person name="Park M."/>
        </authorList>
    </citation>
    <scope>NUCLEOTIDE SEQUENCE [LARGE SCALE GENOMIC DNA]</scope>
    <source>
        <strain evidence="5 6">KCTC32445</strain>
    </source>
</reference>
<gene>
    <name evidence="5" type="ORF">FOM92_08115</name>
</gene>
<organism evidence="5 6">
    <name type="scientific">Sphingorhabdus contaminans</name>
    <dbReference type="NCBI Taxonomy" id="1343899"/>
    <lineage>
        <taxon>Bacteria</taxon>
        <taxon>Pseudomonadati</taxon>
        <taxon>Pseudomonadota</taxon>
        <taxon>Alphaproteobacteria</taxon>
        <taxon>Sphingomonadales</taxon>
        <taxon>Sphingomonadaceae</taxon>
        <taxon>Sphingorhabdus</taxon>
    </lineage>
</organism>
<proteinExistence type="predicted"/>
<name>A0A553WKW4_9SPHN</name>